<feature type="compositionally biased region" description="Polar residues" evidence="9">
    <location>
        <begin position="1837"/>
        <end position="1849"/>
    </location>
</feature>
<feature type="compositionally biased region" description="Pro residues" evidence="9">
    <location>
        <begin position="1964"/>
        <end position="1976"/>
    </location>
</feature>
<sequence>MTHSKVKRKPIREDVSSGQKGKRKNLRPSTVQQEDSDSRGRSSPSKISNTAPRNAYNRNAPEAPAELFRKDLISAMKLPDNEPLGQSEYWLLADSWKQEWERGVQVPVNPESLPKSSVTVSTTQSYLQDFKLPKHKFVRTTNDDFYNPEIHQMSSAPARANKVCSYDMDDLDDQWLRRANGERVLQGLSPISEVTFERVIEEYERQCALNMRAIMKSEECLGIEYDESVICDVCRAPDCEEGNEMVFCDSCNICVHQACYGITSIPAGNWLCKPCSQGLKPSCALCPNKGGAMKTTQSGSKWAHVACALWVPEVSIGCVEKMEPITKISDIPQSRWALVCVLCRERQGACIQCSVKSCKTAYHVTCAFKHGLEMKAIIEDENSEDGVKLKSYCLKHSVNKKQPIDGMNDPSPRKSKKDMTPEERKQAKAEKLCELETEFYKHASVTEASKVLNIDAETCSWFFSYWILKRKSCGDKPLLPHRVEEAEVLTQQQQQDVDRMKMFLQLRQDLERVRNLCYMVNRREKLSRSYCRLREQTFSKQASILMSSGVMQSDLRDIVEMNHAPNIYDKLYSSPYSCTQEISAFEATLTKISSSNDIIKNEKKKVNGRHHLSASLSSISSFTSDSERESKSKIKSSLAMIESKRGGIDSSSEESVSETKRNIVPKKTMQRVNSIYTDSEDEIKENLSKSSKNGVKMKTKGAVKEFSVKAKAKLPVRSKMSKIGLVSEESCSDENENVEMSLTARRKALKKANSMQPKSKDKQPIVPAKNDHATKKRPPPKKEVVKENANDIFIPYVPQRQAARKAAETIKITGFVENYNHLPSPVSKKPLPIKNRHAKEDSSSEDESGKKQSVRPGSGDVEKPFRSRGPRHTPKPGRTADNNPPSRGAPAKSTGAKSSNANSGSSSSSSSDSESSSSSSSSSNESSNGSSGSSSSSDSDTENEKSNEIGQSTIKRAESLSSPNSVTSEKITSAISRKREPSNKRDDTKIGFSDSYRSDRNIDSCFSYSSDKEAKTRATGYSTSKSEKIITKETTRMNRPMPASRKKALGLLSPRDTPAKGESTCDALSNSLQSSPSDSSNLGSPCTIRTEKDTQFQSQSEHLIDDSFESKYISKKEDRLNMSADASEISEPDFKRPRLESSCDGVSKPISEKSMVNVVEETTLSVFDITQTVANETLFGQDFSSDDELTPNLSLSFSDALFPPSAKEEDSAFETANLVEKLRQKYAQKPIFTDVVADEIKPLGSLAEEPKADSRLVAEKAVEIESECKNEILLDEPMAKKCGDVYDCENAEISIKEDRLISNSESKKIEISCSDNAATENTSEDVVEPKHKAEAVENTSSQVSDQIQADMAACVQPSDPSLHEELKTDTFTPQSEMEKYQAEFMRIYAAGVIDPSVLPMYIQDPKLMNHAVLNYNGSFPPFNHPMYHMGFPNAPFGGRYPWVNPDMMQMYYLQMAKERASMLPSPNSGFHHQLSRGYMPPVSPSCLQPPLSMYSHNDYSNPSRKQMVSPITTSSNRHPSGHLESAKILPTAAESEIDCSANCNVSDNLGVAYELEQPVGIDNKIRAVKDRKPSGKAELAVESQKPYPPVEEECGLPSENLSAEPRVLDPIHPAFRDTQTVAKILTTVSLDNSSFPTKREMLERKRHVSKTAPIENLPPLVNNVEKPPQEFAATSSSSIDEFSQRLPKPPSPMREILPPDNSSTMLPETTPEVTEEKPTLRPPSESTDLVNPMALQALANEAESLLIPSLSTPVPPTPVPKEQDQIVLSLNLLPKLETPTPTVLSSVGNDSEDTRSDIFSEPGSEASTKKRSKQKPVGAHRNKKTESARGKGKPRGSKQSNKHIFQPKILSSTDALTGTVYDFDEFDDDFESSESFKDMPLLRQARKPSVLGPEKYKSTRILGIDVNESDKVDDLPPILEPVVSRSPRIAPPTPGRPAYTPSRPYSTPCRTPSTPSRASVTPKRAPPTPRRAPPTPRNETDLNKYIIEPSASPSLPAERSQTLFELQELDKVVKTALRVPETPISSFAANDFIDDPSFSPDREKLNQLKFKIRGPLPSASPVSEQVTPPIPPNRTTTADSYRRMRKKELIRQYWNQNDDPQPQEALQQQNQPTTPFRPYNRGIMIPKAVASMSILGIAKEELLRPPTPEEPPPPPSPPKPEKKKRKPRGNGMARELKNLACSMPLPGEKKPPQPTPLVPPSLPTPAPTPSPNVTISQAPEQLSAPKLKIRIRENCARSELIAVASGNDIPMSLKTVSGLGINLSVSVTTEAEQETSNKKGKLKPPKKRQLSEGSPQPHLVDADENIQDIFRESMKIREEIMASFESKRPKKKNKKEKRRLLESEDTSYVKVKKDKKHKKHKKEKRRKEHKVYTVNNDGSAPKLVIRLGKREDASDGYEKQLKYVDSPGPSERTKSDSEPSTSDTFTRILPLKLKLARYNDGFVAKNENSDSSLCVSSVTTLQTIEKFHV</sequence>
<dbReference type="Pfam" id="PF13832">
    <property type="entry name" value="zf-HC5HC2H_2"/>
    <property type="match status" value="1"/>
</dbReference>
<name>A0AA88L243_ARTSF</name>
<dbReference type="InterPro" id="IPR011011">
    <property type="entry name" value="Znf_FYVE_PHD"/>
</dbReference>
<feature type="compositionally biased region" description="Basic residues" evidence="9">
    <location>
        <begin position="2328"/>
        <end position="2338"/>
    </location>
</feature>
<dbReference type="GO" id="GO:0008270">
    <property type="term" value="F:zinc ion binding"/>
    <property type="evidence" value="ECO:0007669"/>
    <property type="project" value="UniProtKB-KW"/>
</dbReference>
<feature type="region of interest" description="Disordered" evidence="9">
    <location>
        <begin position="1576"/>
        <end position="1595"/>
    </location>
</feature>
<dbReference type="CDD" id="cd15573">
    <property type="entry name" value="PHD_JADE"/>
    <property type="match status" value="1"/>
</dbReference>
<feature type="region of interest" description="Disordered" evidence="9">
    <location>
        <begin position="1923"/>
        <end position="1998"/>
    </location>
</feature>
<protein>
    <recommendedName>
        <fullName evidence="7">PHD finger protein rhinoceros</fullName>
    </recommendedName>
</protein>
<feature type="compositionally biased region" description="Basic and acidic residues" evidence="9">
    <location>
        <begin position="758"/>
        <end position="773"/>
    </location>
</feature>
<evidence type="ECO:0000256" key="1">
    <source>
        <dbReference type="ARBA" id="ARBA00022723"/>
    </source>
</evidence>
<feature type="compositionally biased region" description="Polar residues" evidence="9">
    <location>
        <begin position="1502"/>
        <end position="1518"/>
    </location>
</feature>
<dbReference type="PANTHER" id="PTHR13793:SF160">
    <property type="entry name" value="PHD FINGER PROTEIN RHINOCEROS"/>
    <property type="match status" value="1"/>
</dbReference>
<feature type="compositionally biased region" description="Polar residues" evidence="9">
    <location>
        <begin position="41"/>
        <end position="52"/>
    </location>
</feature>
<gene>
    <name evidence="12" type="ORF">QYM36_017092</name>
</gene>
<feature type="compositionally biased region" description="Low complexity" evidence="9">
    <location>
        <begin position="1068"/>
        <end position="1085"/>
    </location>
</feature>
<feature type="region of interest" description="Disordered" evidence="9">
    <location>
        <begin position="400"/>
        <end position="423"/>
    </location>
</feature>
<feature type="compositionally biased region" description="Basic residues" evidence="9">
    <location>
        <begin position="1"/>
        <end position="10"/>
    </location>
</feature>
<feature type="compositionally biased region" description="Basic and acidic residues" evidence="9">
    <location>
        <begin position="838"/>
        <end position="850"/>
    </location>
</feature>
<evidence type="ECO:0000256" key="6">
    <source>
        <dbReference type="ARBA" id="ARBA00055261"/>
    </source>
</evidence>
<proteinExistence type="inferred from homology"/>
<dbReference type="CDD" id="cd15671">
    <property type="entry name" value="ePHD_JADE"/>
    <property type="match status" value="1"/>
</dbReference>
<dbReference type="EMBL" id="JAVRJZ010000021">
    <property type="protein sequence ID" value="KAK2704926.1"/>
    <property type="molecule type" value="Genomic_DNA"/>
</dbReference>
<evidence type="ECO:0000256" key="9">
    <source>
        <dbReference type="SAM" id="MobiDB-lite"/>
    </source>
</evidence>
<feature type="region of interest" description="Disordered" evidence="9">
    <location>
        <begin position="2267"/>
        <end position="2307"/>
    </location>
</feature>
<dbReference type="Proteomes" id="UP001187531">
    <property type="component" value="Unassembled WGS sequence"/>
</dbReference>
<feature type="compositionally biased region" description="Basic residues" evidence="9">
    <location>
        <begin position="2350"/>
        <end position="2369"/>
    </location>
</feature>
<organism evidence="12 13">
    <name type="scientific">Artemia franciscana</name>
    <name type="common">Brine shrimp</name>
    <name type="synonym">Artemia sanfranciscana</name>
    <dbReference type="NCBI Taxonomy" id="6661"/>
    <lineage>
        <taxon>Eukaryota</taxon>
        <taxon>Metazoa</taxon>
        <taxon>Ecdysozoa</taxon>
        <taxon>Arthropoda</taxon>
        <taxon>Crustacea</taxon>
        <taxon>Branchiopoda</taxon>
        <taxon>Anostraca</taxon>
        <taxon>Artemiidae</taxon>
        <taxon>Artemia</taxon>
    </lineage>
</organism>
<feature type="compositionally biased region" description="Polar residues" evidence="9">
    <location>
        <begin position="1672"/>
        <end position="1681"/>
    </location>
</feature>
<feature type="region of interest" description="Disordered" evidence="9">
    <location>
        <begin position="749"/>
        <end position="789"/>
    </location>
</feature>
<dbReference type="InterPro" id="IPR019542">
    <property type="entry name" value="Enhancer_polycomb-like_N"/>
</dbReference>
<comment type="function">
    <text evidence="6">May function as a negative regulator of the EGFR/Ras/MAPK signaling pathway during eye development.</text>
</comment>
<comment type="caution">
    <text evidence="12">The sequence shown here is derived from an EMBL/GenBank/DDBJ whole genome shotgun (WGS) entry which is preliminary data.</text>
</comment>
<evidence type="ECO:0000259" key="10">
    <source>
        <dbReference type="PROSITE" id="PS50016"/>
    </source>
</evidence>
<dbReference type="Pfam" id="PF13831">
    <property type="entry name" value="PHD_2"/>
    <property type="match status" value="1"/>
</dbReference>
<dbReference type="PROSITE" id="PS50016">
    <property type="entry name" value="ZF_PHD_2"/>
    <property type="match status" value="1"/>
</dbReference>
<evidence type="ECO:0000256" key="2">
    <source>
        <dbReference type="ARBA" id="ARBA00022737"/>
    </source>
</evidence>
<feature type="compositionally biased region" description="Pro residues" evidence="9">
    <location>
        <begin position="2192"/>
        <end position="2210"/>
    </location>
</feature>
<feature type="compositionally biased region" description="Basic and acidic residues" evidence="9">
    <location>
        <begin position="2388"/>
        <end position="2402"/>
    </location>
</feature>
<evidence type="ECO:0000256" key="7">
    <source>
        <dbReference type="ARBA" id="ARBA00068706"/>
    </source>
</evidence>
<dbReference type="SMART" id="SM00249">
    <property type="entry name" value="PHD"/>
    <property type="match status" value="2"/>
</dbReference>
<feature type="compositionally biased region" description="Basic and acidic residues" evidence="9">
    <location>
        <begin position="977"/>
        <end position="989"/>
    </location>
</feature>
<dbReference type="PROSITE" id="PS01359">
    <property type="entry name" value="ZF_PHD_1"/>
    <property type="match status" value="1"/>
</dbReference>
<feature type="region of interest" description="Disordered" evidence="9">
    <location>
        <begin position="1773"/>
        <end position="1849"/>
    </location>
</feature>
<evidence type="ECO:0000256" key="5">
    <source>
        <dbReference type="ARBA" id="ARBA00038371"/>
    </source>
</evidence>
<feature type="compositionally biased region" description="Basic and acidic residues" evidence="9">
    <location>
        <begin position="1025"/>
        <end position="1036"/>
    </location>
</feature>
<dbReference type="GO" id="GO:0006357">
    <property type="term" value="P:regulation of transcription by RNA polymerase II"/>
    <property type="evidence" value="ECO:0007669"/>
    <property type="project" value="TreeGrafter"/>
</dbReference>
<feature type="compositionally biased region" description="Basic and acidic residues" evidence="9">
    <location>
        <begin position="780"/>
        <end position="789"/>
    </location>
</feature>
<evidence type="ECO:0000256" key="8">
    <source>
        <dbReference type="PROSITE-ProRule" id="PRU00146"/>
    </source>
</evidence>
<feature type="compositionally biased region" description="Polar residues" evidence="9">
    <location>
        <begin position="1779"/>
        <end position="1789"/>
    </location>
</feature>
<evidence type="ECO:0000259" key="11">
    <source>
        <dbReference type="PROSITE" id="PS51805"/>
    </source>
</evidence>
<dbReference type="InterPro" id="IPR019787">
    <property type="entry name" value="Znf_PHD-finger"/>
</dbReference>
<feature type="region of interest" description="Disordered" evidence="9">
    <location>
        <begin position="1127"/>
        <end position="1146"/>
    </location>
</feature>
<feature type="compositionally biased region" description="Polar residues" evidence="9">
    <location>
        <begin position="948"/>
        <end position="975"/>
    </location>
</feature>
<dbReference type="EMBL" id="JAVRJZ010000021">
    <property type="protein sequence ID" value="KAK2704925.1"/>
    <property type="molecule type" value="Genomic_DNA"/>
</dbReference>
<keyword evidence="4" id="KW-0862">Zinc</keyword>
<evidence type="ECO:0000313" key="12">
    <source>
        <dbReference type="EMBL" id="KAK2704925.1"/>
    </source>
</evidence>
<accession>A0AA88L243</accession>
<feature type="region of interest" description="Disordered" evidence="9">
    <location>
        <begin position="2143"/>
        <end position="2221"/>
    </location>
</feature>
<feature type="domain" description="PHD-type" evidence="10">
    <location>
        <begin position="228"/>
        <end position="278"/>
    </location>
</feature>
<dbReference type="PROSITE" id="PS51805">
    <property type="entry name" value="EPHD"/>
    <property type="match status" value="1"/>
</dbReference>
<dbReference type="InterPro" id="IPR001965">
    <property type="entry name" value="Znf_PHD"/>
</dbReference>
<feature type="compositionally biased region" description="Pro residues" evidence="9">
    <location>
        <begin position="2145"/>
        <end position="2158"/>
    </location>
</feature>
<keyword evidence="3 8" id="KW-0863">Zinc-finger</keyword>
<feature type="compositionally biased region" description="Basic residues" evidence="9">
    <location>
        <begin position="1809"/>
        <end position="1823"/>
    </location>
</feature>
<dbReference type="Pfam" id="PF10513">
    <property type="entry name" value="EPL1"/>
    <property type="match status" value="1"/>
</dbReference>
<feature type="region of interest" description="Disordered" evidence="9">
    <location>
        <begin position="643"/>
        <end position="663"/>
    </location>
</feature>
<dbReference type="FunFam" id="3.30.40.10:FF:000030">
    <property type="entry name" value="Protein Jade-1 isoform 1"/>
    <property type="match status" value="1"/>
</dbReference>
<dbReference type="Gene3D" id="3.30.40.10">
    <property type="entry name" value="Zinc/RING finger domain, C3HC4 (zinc finger)"/>
    <property type="match status" value="2"/>
</dbReference>
<feature type="compositionally biased region" description="Basic and acidic residues" evidence="9">
    <location>
        <begin position="1132"/>
        <end position="1141"/>
    </location>
</feature>
<feature type="compositionally biased region" description="Low complexity" evidence="9">
    <location>
        <begin position="891"/>
        <end position="938"/>
    </location>
</feature>
<feature type="compositionally biased region" description="Basic residues" evidence="9">
    <location>
        <begin position="866"/>
        <end position="875"/>
    </location>
</feature>
<feature type="compositionally biased region" description="Basic residues" evidence="9">
    <location>
        <begin position="2278"/>
        <end position="2288"/>
    </location>
</feature>
<evidence type="ECO:0000256" key="4">
    <source>
        <dbReference type="ARBA" id="ARBA00022833"/>
    </source>
</evidence>
<feature type="region of interest" description="Disordered" evidence="9">
    <location>
        <begin position="2321"/>
        <end position="2424"/>
    </location>
</feature>
<feature type="region of interest" description="Disordered" evidence="9">
    <location>
        <begin position="1502"/>
        <end position="1522"/>
    </location>
</feature>
<feature type="domain" description="PHD-type" evidence="11">
    <location>
        <begin position="280"/>
        <end position="397"/>
    </location>
</feature>
<comment type="similarity">
    <text evidence="5">Belongs to the JADE family.</text>
</comment>
<dbReference type="InterPro" id="IPR013083">
    <property type="entry name" value="Znf_RING/FYVE/PHD"/>
</dbReference>
<feature type="compositionally biased region" description="Low complexity" evidence="9">
    <location>
        <begin position="2100"/>
        <end position="2112"/>
    </location>
</feature>
<dbReference type="InterPro" id="IPR034732">
    <property type="entry name" value="EPHD"/>
</dbReference>
<feature type="region of interest" description="Disordered" evidence="9">
    <location>
        <begin position="1"/>
        <end position="61"/>
    </location>
</feature>
<dbReference type="InterPro" id="IPR019786">
    <property type="entry name" value="Zinc_finger_PHD-type_CS"/>
</dbReference>
<feature type="compositionally biased region" description="Polar residues" evidence="9">
    <location>
        <begin position="1943"/>
        <end position="1959"/>
    </location>
</feature>
<feature type="region of interest" description="Disordered" evidence="9">
    <location>
        <begin position="2052"/>
        <end position="2081"/>
    </location>
</feature>
<dbReference type="SUPFAM" id="SSF57903">
    <property type="entry name" value="FYVE/PHD zinc finger"/>
    <property type="match status" value="1"/>
</dbReference>
<dbReference type="InterPro" id="IPR050701">
    <property type="entry name" value="Histone_Mod_Regulator"/>
</dbReference>
<feature type="region of interest" description="Disordered" evidence="9">
    <location>
        <begin position="820"/>
        <end position="1101"/>
    </location>
</feature>
<feature type="region of interest" description="Disordered" evidence="9">
    <location>
        <begin position="2098"/>
        <end position="2119"/>
    </location>
</feature>
<feature type="region of interest" description="Disordered" evidence="9">
    <location>
        <begin position="1670"/>
        <end position="1729"/>
    </location>
</feature>
<reference evidence="12" key="1">
    <citation type="submission" date="2023-07" db="EMBL/GenBank/DDBJ databases">
        <title>Chromosome-level genome assembly of Artemia franciscana.</title>
        <authorList>
            <person name="Jo E."/>
        </authorList>
    </citation>
    <scope>NUCLEOTIDE SEQUENCE</scope>
    <source>
        <tissue evidence="12">Whole body</tissue>
    </source>
</reference>
<evidence type="ECO:0000256" key="3">
    <source>
        <dbReference type="ARBA" id="ARBA00022771"/>
    </source>
</evidence>
<evidence type="ECO:0000313" key="13">
    <source>
        <dbReference type="Proteomes" id="UP001187531"/>
    </source>
</evidence>
<dbReference type="FunFam" id="3.30.40.10:FF:000004">
    <property type="entry name" value="Jade family PHD finger 2"/>
    <property type="match status" value="1"/>
</dbReference>
<dbReference type="PANTHER" id="PTHR13793">
    <property type="entry name" value="PHD FINGER PROTEINS"/>
    <property type="match status" value="1"/>
</dbReference>
<keyword evidence="2" id="KW-0677">Repeat</keyword>
<keyword evidence="1" id="KW-0479">Metal-binding</keyword>
<keyword evidence="13" id="KW-1185">Reference proteome</keyword>